<accession>A0A6C1TV75</accession>
<dbReference type="RefSeq" id="WP_144773580.1">
    <property type="nucleotide sequence ID" value="NZ_RXIR01000024.1"/>
</dbReference>
<name>A0A6C1TV75_9CORY</name>
<reference evidence="2 3" key="1">
    <citation type="submission" date="2018-12" db="EMBL/GenBank/DDBJ databases">
        <title>Corynebacterium sanguinis sp. nov., a clinically-associated and environmental corynebacterium.</title>
        <authorList>
            <person name="Gonzales-Siles L."/>
            <person name="Jaen-Luchoro D."/>
            <person name="Cardew S."/>
            <person name="Inganas E."/>
            <person name="Ohlen M."/>
            <person name="Jensie-Markopolous S."/>
            <person name="Pinyeiro-Iglesias B."/>
            <person name="Molin K."/>
            <person name="Skovbjerg S."/>
            <person name="Svensson-Stadler L."/>
            <person name="Funke G."/>
            <person name="Moore E.R.B."/>
        </authorList>
    </citation>
    <scope>NUCLEOTIDE SEQUENCE [LARGE SCALE GENOMIC DNA]</scope>
    <source>
        <strain evidence="2 3">58734</strain>
    </source>
</reference>
<dbReference type="EMBL" id="RXIR01000024">
    <property type="protein sequence ID" value="TVS26969.1"/>
    <property type="molecule type" value="Genomic_DNA"/>
</dbReference>
<evidence type="ECO:0000313" key="2">
    <source>
        <dbReference type="EMBL" id="TVS26969.1"/>
    </source>
</evidence>
<keyword evidence="1" id="KW-1133">Transmembrane helix</keyword>
<protein>
    <submittedName>
        <fullName evidence="2">Uncharacterized protein</fullName>
    </submittedName>
</protein>
<evidence type="ECO:0000256" key="1">
    <source>
        <dbReference type="SAM" id="Phobius"/>
    </source>
</evidence>
<feature type="transmembrane region" description="Helical" evidence="1">
    <location>
        <begin position="76"/>
        <end position="97"/>
    </location>
</feature>
<gene>
    <name evidence="2" type="ORF">EKI59_09730</name>
</gene>
<dbReference type="Proteomes" id="UP000336646">
    <property type="component" value="Unassembled WGS sequence"/>
</dbReference>
<sequence length="98" mass="9910">MTVMDKVNTNIIYLAQQIPGQNLTPQAPGDFGAKVDRALNFGVFIGLVVAVAGVLAIGASLVISRREGSSEEATASALRVGIGCLIIGSAGSIVAALI</sequence>
<proteinExistence type="predicted"/>
<comment type="caution">
    <text evidence="2">The sequence shown here is derived from an EMBL/GenBank/DDBJ whole genome shotgun (WGS) entry which is preliminary data.</text>
</comment>
<keyword evidence="1" id="KW-0812">Transmembrane</keyword>
<feature type="transmembrane region" description="Helical" evidence="1">
    <location>
        <begin position="41"/>
        <end position="64"/>
    </location>
</feature>
<keyword evidence="1" id="KW-0472">Membrane</keyword>
<evidence type="ECO:0000313" key="3">
    <source>
        <dbReference type="Proteomes" id="UP000336646"/>
    </source>
</evidence>
<dbReference type="AlphaFoldDB" id="A0A6C1TV75"/>
<dbReference type="OrthoDB" id="4421905at2"/>
<organism evidence="2 3">
    <name type="scientific">Corynebacterium sanguinis</name>
    <dbReference type="NCBI Taxonomy" id="2594913"/>
    <lineage>
        <taxon>Bacteria</taxon>
        <taxon>Bacillati</taxon>
        <taxon>Actinomycetota</taxon>
        <taxon>Actinomycetes</taxon>
        <taxon>Mycobacteriales</taxon>
        <taxon>Corynebacteriaceae</taxon>
        <taxon>Corynebacterium</taxon>
    </lineage>
</organism>